<dbReference type="PROSITE" id="PS01081">
    <property type="entry name" value="HTH_TETR_1"/>
    <property type="match status" value="1"/>
</dbReference>
<dbReference type="PANTHER" id="PTHR30055:SF200">
    <property type="entry name" value="HTH-TYPE TRANSCRIPTIONAL REPRESSOR BDCR"/>
    <property type="match status" value="1"/>
</dbReference>
<dbReference type="PANTHER" id="PTHR30055">
    <property type="entry name" value="HTH-TYPE TRANSCRIPTIONAL REGULATOR RUTR"/>
    <property type="match status" value="1"/>
</dbReference>
<dbReference type="InterPro" id="IPR041490">
    <property type="entry name" value="KstR2_TetR_C"/>
</dbReference>
<feature type="DNA-binding region" description="H-T-H motif" evidence="2">
    <location>
        <begin position="55"/>
        <end position="74"/>
    </location>
</feature>
<dbReference type="InterPro" id="IPR023772">
    <property type="entry name" value="DNA-bd_HTH_TetR-type_CS"/>
</dbReference>
<gene>
    <name evidence="4" type="ORF">KDL28_30195</name>
</gene>
<name>A0ABT1A8I8_9PSEU</name>
<dbReference type="Proteomes" id="UP001165283">
    <property type="component" value="Unassembled WGS sequence"/>
</dbReference>
<comment type="caution">
    <text evidence="4">The sequence shown here is derived from an EMBL/GenBank/DDBJ whole genome shotgun (WGS) entry which is preliminary data.</text>
</comment>
<evidence type="ECO:0000256" key="1">
    <source>
        <dbReference type="ARBA" id="ARBA00023125"/>
    </source>
</evidence>
<dbReference type="PRINTS" id="PR00455">
    <property type="entry name" value="HTHTETR"/>
</dbReference>
<dbReference type="InterPro" id="IPR009057">
    <property type="entry name" value="Homeodomain-like_sf"/>
</dbReference>
<dbReference type="InterPro" id="IPR001647">
    <property type="entry name" value="HTH_TetR"/>
</dbReference>
<evidence type="ECO:0000256" key="2">
    <source>
        <dbReference type="PROSITE-ProRule" id="PRU00335"/>
    </source>
</evidence>
<feature type="domain" description="HTH tetR-type" evidence="3">
    <location>
        <begin position="32"/>
        <end position="92"/>
    </location>
</feature>
<dbReference type="SUPFAM" id="SSF48498">
    <property type="entry name" value="Tetracyclin repressor-like, C-terminal domain"/>
    <property type="match status" value="1"/>
</dbReference>
<keyword evidence="1 2" id="KW-0238">DNA-binding</keyword>
<proteinExistence type="predicted"/>
<accession>A0ABT1A8I8</accession>
<organism evidence="4 5">
    <name type="scientific">Pseudonocardia humida</name>
    <dbReference type="NCBI Taxonomy" id="2800819"/>
    <lineage>
        <taxon>Bacteria</taxon>
        <taxon>Bacillati</taxon>
        <taxon>Actinomycetota</taxon>
        <taxon>Actinomycetes</taxon>
        <taxon>Pseudonocardiales</taxon>
        <taxon>Pseudonocardiaceae</taxon>
        <taxon>Pseudonocardia</taxon>
    </lineage>
</organism>
<dbReference type="RefSeq" id="WP_252444174.1">
    <property type="nucleotide sequence ID" value="NZ_JAGSOV010000064.1"/>
</dbReference>
<keyword evidence="5" id="KW-1185">Reference proteome</keyword>
<dbReference type="SUPFAM" id="SSF46689">
    <property type="entry name" value="Homeodomain-like"/>
    <property type="match status" value="1"/>
</dbReference>
<dbReference type="InterPro" id="IPR050109">
    <property type="entry name" value="HTH-type_TetR-like_transc_reg"/>
</dbReference>
<dbReference type="Pfam" id="PF00440">
    <property type="entry name" value="TetR_N"/>
    <property type="match status" value="1"/>
</dbReference>
<protein>
    <submittedName>
        <fullName evidence="4">TetR family transcriptional regulator</fullName>
    </submittedName>
</protein>
<dbReference type="Gene3D" id="1.10.357.10">
    <property type="entry name" value="Tetracycline Repressor, domain 2"/>
    <property type="match status" value="1"/>
</dbReference>
<evidence type="ECO:0000259" key="3">
    <source>
        <dbReference type="PROSITE" id="PS50977"/>
    </source>
</evidence>
<dbReference type="Pfam" id="PF17932">
    <property type="entry name" value="TetR_C_24"/>
    <property type="match status" value="1"/>
</dbReference>
<evidence type="ECO:0000313" key="5">
    <source>
        <dbReference type="Proteomes" id="UP001165283"/>
    </source>
</evidence>
<sequence>MAKRQARFTPQEVTGDQRLLDHSPELWRDGFGDVARGLLASAVRCFAANGFHATTTRDICSAVGLSPAALYVHFPSKELVLYAIARTGHESALAEVRAAAAEPAADAAARVRAVMARFTAWHARHHVAARVCQYELTGLTPQHYDEIRELRHRTTEVFRDVVRRGVADGSFPATDVDRVVRSMLSLGIDLVRWYRLDGADSPEQIGAFYADLALRMLTAGAPSEGRPGGG</sequence>
<evidence type="ECO:0000313" key="4">
    <source>
        <dbReference type="EMBL" id="MCO1659350.1"/>
    </source>
</evidence>
<reference evidence="4" key="1">
    <citation type="submission" date="2021-04" db="EMBL/GenBank/DDBJ databases">
        <title>Pseudonocardia sp. nov., isolated from sandy soil of mangrove forest.</title>
        <authorList>
            <person name="Zan Z."/>
            <person name="Huang R."/>
            <person name="Liu W."/>
        </authorList>
    </citation>
    <scope>NUCLEOTIDE SEQUENCE</scope>
    <source>
        <strain evidence="4">S2-4</strain>
    </source>
</reference>
<dbReference type="InterPro" id="IPR036271">
    <property type="entry name" value="Tet_transcr_reg_TetR-rel_C_sf"/>
</dbReference>
<dbReference type="PROSITE" id="PS50977">
    <property type="entry name" value="HTH_TETR_2"/>
    <property type="match status" value="1"/>
</dbReference>
<dbReference type="EMBL" id="JAGSOV010000064">
    <property type="protein sequence ID" value="MCO1659350.1"/>
    <property type="molecule type" value="Genomic_DNA"/>
</dbReference>